<dbReference type="eggNOG" id="ENOG502ZM8B">
    <property type="taxonomic scope" value="Bacteria"/>
</dbReference>
<dbReference type="EMBL" id="CP000514">
    <property type="protein sequence ID" value="ABM18392.1"/>
    <property type="molecule type" value="Genomic_DNA"/>
</dbReference>
<dbReference type="KEGG" id="maq:Maqu_1303"/>
<dbReference type="Proteomes" id="UP000000998">
    <property type="component" value="Chromosome"/>
</dbReference>
<sequence>MLDFCAGQVKPLANPINYMRSPALNHKDFASLLVEHGFTPKSYDFDSTMLGFQHDIFNALIHNDSVFSEQSFIRAQPHCPDALLRCGLIAESGDLASAVQHFYARWFEELRYENPVLELLNLEMREDVASIHVLTITKANAMTFVFNIQRGG</sequence>
<proteinExistence type="predicted"/>
<dbReference type="OrthoDB" id="6370392at2"/>
<dbReference type="RefSeq" id="WP_011784797.1">
    <property type="nucleotide sequence ID" value="NC_008740.1"/>
</dbReference>
<accession>A1U073</accession>
<organism evidence="1 2">
    <name type="scientific">Marinobacter nauticus (strain ATCC 700491 / DSM 11845 / VT8)</name>
    <name type="common">Marinobacter aquaeolei</name>
    <dbReference type="NCBI Taxonomy" id="351348"/>
    <lineage>
        <taxon>Bacteria</taxon>
        <taxon>Pseudomonadati</taxon>
        <taxon>Pseudomonadota</taxon>
        <taxon>Gammaproteobacteria</taxon>
        <taxon>Pseudomonadales</taxon>
        <taxon>Marinobacteraceae</taxon>
        <taxon>Marinobacter</taxon>
    </lineage>
</organism>
<reference evidence="2" key="1">
    <citation type="journal article" date="2011" name="Appl. Environ. Microbiol.">
        <title>Genomic potential of Marinobacter aquaeolei, a biogeochemical 'opportunitroph'.</title>
        <authorList>
            <person name="Singer E."/>
            <person name="Webb E.A."/>
            <person name="Nelson W.C."/>
            <person name="Heidelberg J.F."/>
            <person name="Ivanova N."/>
            <person name="Pati A."/>
            <person name="Edwards K.J."/>
        </authorList>
    </citation>
    <scope>NUCLEOTIDE SEQUENCE [LARGE SCALE GENOMIC DNA]</scope>
    <source>
        <strain evidence="2">ATCC 700491 / DSM 11845 / VT8</strain>
    </source>
</reference>
<protein>
    <submittedName>
        <fullName evidence="1">Uncharacterized protein</fullName>
    </submittedName>
</protein>
<evidence type="ECO:0000313" key="2">
    <source>
        <dbReference type="Proteomes" id="UP000000998"/>
    </source>
</evidence>
<evidence type="ECO:0000313" key="1">
    <source>
        <dbReference type="EMBL" id="ABM18392.1"/>
    </source>
</evidence>
<gene>
    <name evidence="1" type="ordered locus">Maqu_1303</name>
</gene>
<dbReference type="AlphaFoldDB" id="A1U073"/>
<dbReference type="HOGENOM" id="CLU_1720126_0_0_6"/>
<name>A1U073_MARN8</name>